<dbReference type="CDD" id="cd16442">
    <property type="entry name" value="BPL"/>
    <property type="match status" value="1"/>
</dbReference>
<dbReference type="GO" id="GO:0016874">
    <property type="term" value="F:ligase activity"/>
    <property type="evidence" value="ECO:0007669"/>
    <property type="project" value="UniProtKB-KW"/>
</dbReference>
<reference evidence="9 10" key="1">
    <citation type="journal article" date="2019" name="Int. J. Syst. Evol. Microbiol.">
        <title>The Global Catalogue of Microorganisms (GCM) 10K type strain sequencing project: providing services to taxonomists for standard genome sequencing and annotation.</title>
        <authorList>
            <consortium name="The Broad Institute Genomics Platform"/>
            <consortium name="The Broad Institute Genome Sequencing Center for Infectious Disease"/>
            <person name="Wu L."/>
            <person name="Ma J."/>
        </authorList>
    </citation>
    <scope>NUCLEOTIDE SEQUENCE [LARGE SCALE GENOMIC DNA]</scope>
    <source>
        <strain evidence="9 10">JCM 16240</strain>
    </source>
</reference>
<dbReference type="InterPro" id="IPR045864">
    <property type="entry name" value="aa-tRNA-synth_II/BPL/LPL"/>
</dbReference>
<sequence length="290" mass="31323">MAGLPPDPDCVLPCPDAMADALREALPQFRQVDWVEHTGSTNADLLERARRPGGPPDRPWLLGTHLQSRGRGRAGRTWQNRVGANLMFSCAFDVFLPTRQLPTLAPLIGMATCAALRTRLGAGLRTRLTMKWPNDLLWDQAKLAGILIESTRSGTAQASDHHLIIIGMGLNLEDARALSQSLDRRIADWAEIAADDPVAARATAADLAACAARSWYEALNQATARGFADLPARYAEVDGLAGRMVDVLDDGHLRHTGVACGVDTDGRLLLRNADGVQAISVGEISVRLQR</sequence>
<name>A0ABN0TW27_9BURK</name>
<feature type="domain" description="Biotin protein ligase C-terminal" evidence="7">
    <location>
        <begin position="242"/>
        <end position="287"/>
    </location>
</feature>
<keyword evidence="2" id="KW-0547">Nucleotide-binding</keyword>
<dbReference type="Proteomes" id="UP001501176">
    <property type="component" value="Unassembled WGS sequence"/>
</dbReference>
<evidence type="ECO:0000256" key="1">
    <source>
        <dbReference type="ARBA" id="ARBA00022598"/>
    </source>
</evidence>
<organism evidence="9 10">
    <name type="scientific">Castellaniella daejeonensis</name>
    <dbReference type="NCBI Taxonomy" id="659013"/>
    <lineage>
        <taxon>Bacteria</taxon>
        <taxon>Pseudomonadati</taxon>
        <taxon>Pseudomonadota</taxon>
        <taxon>Betaproteobacteria</taxon>
        <taxon>Burkholderiales</taxon>
        <taxon>Alcaligenaceae</taxon>
        <taxon>Castellaniella</taxon>
    </lineage>
</organism>
<keyword evidence="10" id="KW-1185">Reference proteome</keyword>
<evidence type="ECO:0000313" key="10">
    <source>
        <dbReference type="Proteomes" id="UP001501176"/>
    </source>
</evidence>
<feature type="domain" description="BPL/LPL catalytic" evidence="8">
    <location>
        <begin position="60"/>
        <end position="158"/>
    </location>
</feature>
<evidence type="ECO:0000256" key="3">
    <source>
        <dbReference type="ARBA" id="ARBA00022840"/>
    </source>
</evidence>
<dbReference type="Gene3D" id="3.30.930.10">
    <property type="entry name" value="Bira Bifunctional Protein, Domain 2"/>
    <property type="match status" value="1"/>
</dbReference>
<dbReference type="InterPro" id="IPR008988">
    <property type="entry name" value="Transcriptional_repressor_C"/>
</dbReference>
<dbReference type="Gene3D" id="2.30.30.100">
    <property type="match status" value="1"/>
</dbReference>
<evidence type="ECO:0000256" key="5">
    <source>
        <dbReference type="ARBA" id="ARBA00024227"/>
    </source>
</evidence>
<evidence type="ECO:0000259" key="7">
    <source>
        <dbReference type="Pfam" id="PF02237"/>
    </source>
</evidence>
<dbReference type="PANTHER" id="PTHR12835">
    <property type="entry name" value="BIOTIN PROTEIN LIGASE"/>
    <property type="match status" value="1"/>
</dbReference>
<evidence type="ECO:0000313" key="9">
    <source>
        <dbReference type="EMBL" id="GAA0231709.1"/>
    </source>
</evidence>
<dbReference type="EC" id="6.3.4.15" evidence="5"/>
<evidence type="ECO:0000256" key="4">
    <source>
        <dbReference type="ARBA" id="ARBA00023267"/>
    </source>
</evidence>
<dbReference type="SUPFAM" id="SSF50037">
    <property type="entry name" value="C-terminal domain of transcriptional repressors"/>
    <property type="match status" value="1"/>
</dbReference>
<dbReference type="InterPro" id="IPR004143">
    <property type="entry name" value="BPL_LPL_catalytic"/>
</dbReference>
<dbReference type="InterPro" id="IPR004408">
    <property type="entry name" value="Biotin_CoA_COase_ligase"/>
</dbReference>
<dbReference type="InterPro" id="IPR003142">
    <property type="entry name" value="BPL_C"/>
</dbReference>
<dbReference type="Pfam" id="PF03099">
    <property type="entry name" value="BPL_LplA_LipB"/>
    <property type="match status" value="1"/>
</dbReference>
<dbReference type="RefSeq" id="WP_343821297.1">
    <property type="nucleotide sequence ID" value="NZ_BAAAFN010000015.1"/>
</dbReference>
<comment type="caution">
    <text evidence="9">The sequence shown here is derived from an EMBL/GenBank/DDBJ whole genome shotgun (WGS) entry which is preliminary data.</text>
</comment>
<evidence type="ECO:0000256" key="2">
    <source>
        <dbReference type="ARBA" id="ARBA00022741"/>
    </source>
</evidence>
<gene>
    <name evidence="9" type="ORF">GCM10009125_20890</name>
</gene>
<dbReference type="PANTHER" id="PTHR12835:SF5">
    <property type="entry name" value="BIOTIN--PROTEIN LIGASE"/>
    <property type="match status" value="1"/>
</dbReference>
<keyword evidence="1 9" id="KW-0436">Ligase</keyword>
<dbReference type="EMBL" id="BAAAFN010000015">
    <property type="protein sequence ID" value="GAA0231709.1"/>
    <property type="molecule type" value="Genomic_DNA"/>
</dbReference>
<keyword evidence="3" id="KW-0067">ATP-binding</keyword>
<protein>
    <recommendedName>
        <fullName evidence="5">biotin--[biotin carboxyl-carrier protein] ligase</fullName>
        <ecNumber evidence="5">6.3.4.15</ecNumber>
    </recommendedName>
</protein>
<dbReference type="NCBIfam" id="TIGR00121">
    <property type="entry name" value="birA_ligase"/>
    <property type="match status" value="1"/>
</dbReference>
<evidence type="ECO:0000256" key="6">
    <source>
        <dbReference type="ARBA" id="ARBA00047846"/>
    </source>
</evidence>
<accession>A0ABN0TW27</accession>
<dbReference type="SUPFAM" id="SSF55681">
    <property type="entry name" value="Class II aaRS and biotin synthetases"/>
    <property type="match status" value="1"/>
</dbReference>
<comment type="catalytic activity">
    <reaction evidence="6">
        <text>biotin + L-lysyl-[protein] + ATP = N(6)-biotinyl-L-lysyl-[protein] + AMP + diphosphate + H(+)</text>
        <dbReference type="Rhea" id="RHEA:11756"/>
        <dbReference type="Rhea" id="RHEA-COMP:9752"/>
        <dbReference type="Rhea" id="RHEA-COMP:10505"/>
        <dbReference type="ChEBI" id="CHEBI:15378"/>
        <dbReference type="ChEBI" id="CHEBI:29969"/>
        <dbReference type="ChEBI" id="CHEBI:30616"/>
        <dbReference type="ChEBI" id="CHEBI:33019"/>
        <dbReference type="ChEBI" id="CHEBI:57586"/>
        <dbReference type="ChEBI" id="CHEBI:83144"/>
        <dbReference type="ChEBI" id="CHEBI:456215"/>
        <dbReference type="EC" id="6.3.4.15"/>
    </reaction>
</comment>
<evidence type="ECO:0000259" key="8">
    <source>
        <dbReference type="Pfam" id="PF03099"/>
    </source>
</evidence>
<dbReference type="Pfam" id="PF02237">
    <property type="entry name" value="BPL_C"/>
    <property type="match status" value="1"/>
</dbReference>
<keyword evidence="4" id="KW-0092">Biotin</keyword>
<proteinExistence type="predicted"/>